<dbReference type="Pfam" id="PF13585">
    <property type="entry name" value="CHU_C"/>
    <property type="match status" value="1"/>
</dbReference>
<dbReference type="InterPro" id="IPR026341">
    <property type="entry name" value="T9SS_type_B"/>
</dbReference>
<dbReference type="EMBL" id="JADIMR010000097">
    <property type="protein sequence ID" value="MBO8447382.1"/>
    <property type="molecule type" value="Genomic_DNA"/>
</dbReference>
<reference evidence="2" key="1">
    <citation type="submission" date="2020-10" db="EMBL/GenBank/DDBJ databases">
        <authorList>
            <person name="Gilroy R."/>
        </authorList>
    </citation>
    <scope>NUCLEOTIDE SEQUENCE</scope>
    <source>
        <strain evidence="2">D3-1215</strain>
    </source>
</reference>
<evidence type="ECO:0000313" key="2">
    <source>
        <dbReference type="EMBL" id="MBO8447382.1"/>
    </source>
</evidence>
<proteinExistence type="predicted"/>
<dbReference type="AlphaFoldDB" id="A0A9D9EHI7"/>
<name>A0A9D9EHI7_9BACT</name>
<feature type="chain" id="PRO_5038361778" evidence="1">
    <location>
        <begin position="23"/>
        <end position="1215"/>
    </location>
</feature>
<protein>
    <submittedName>
        <fullName evidence="2">T9SS type B sorting domain-containing protein</fullName>
    </submittedName>
</protein>
<evidence type="ECO:0000256" key="1">
    <source>
        <dbReference type="SAM" id="SignalP"/>
    </source>
</evidence>
<reference evidence="2" key="2">
    <citation type="journal article" date="2021" name="PeerJ">
        <title>Extensive microbial diversity within the chicken gut microbiome revealed by metagenomics and culture.</title>
        <authorList>
            <person name="Gilroy R."/>
            <person name="Ravi A."/>
            <person name="Getino M."/>
            <person name="Pursley I."/>
            <person name="Horton D.L."/>
            <person name="Alikhan N.F."/>
            <person name="Baker D."/>
            <person name="Gharbi K."/>
            <person name="Hall N."/>
            <person name="Watson M."/>
            <person name="Adriaenssens E.M."/>
            <person name="Foster-Nyarko E."/>
            <person name="Jarju S."/>
            <person name="Secka A."/>
            <person name="Antonio M."/>
            <person name="Oren A."/>
            <person name="Chaudhuri R.R."/>
            <person name="La Ragione R."/>
            <person name="Hildebrand F."/>
            <person name="Pallen M.J."/>
        </authorList>
    </citation>
    <scope>NUCLEOTIDE SEQUENCE</scope>
    <source>
        <strain evidence="2">D3-1215</strain>
    </source>
</reference>
<evidence type="ECO:0000313" key="3">
    <source>
        <dbReference type="Proteomes" id="UP000823637"/>
    </source>
</evidence>
<gene>
    <name evidence="2" type="ORF">IAC32_06525</name>
</gene>
<sequence length="1215" mass="131858">MKKTFCLIFAAVLSLLSMTAISQNLTTEGPFCRQLVGSGIYAVRMSIEVTEDGYLRISLTRAYSENIQAKPSFDFDREWKILNPTSSQPAGMLVKSGMAGVIVSDLENGQSITITKDHELLRGAWTKNGYMTLLEIPYKIGTNISTLTSNYLPSFPFDHDKMQCSSVSAIITSETDLLSLCVGSEVTLNAEGFDGNGNFVWERSDSPDGPWEEIPGQNASSIKIVSKNGNEYFKVSQNGTESEPFMLTSVPCCQYTDEERKLWSEDFGTVPKGTRECCDYVKNHACSRTPSTEIPDGQFAVVSNSDDALDLDGTIYNWARNKTDHTGNPDGGFLVVNIGQPVLFYEQEIERDFCENQWYHLSIFACNISQSSGHQAAEFRFEVATADGQVLAEGETGPLQDWEMENWTNYGISFNSGNYNKFIIRLYSVGGAVNGNDVAIDDMSISVCSPQINLYADIDAGLTDATVDCGSDLTLSITGSDEYLHSIYSNPYVLWQKSTDEGATWTSMEGSGIMVSEMTVTKDDPSVTDYYRAILAGSRELAEEAAATGTLSSDCEVFSISNMVRVDCQRVCKVTISASDETPCEGEEITLTASPGSFDSYDWTGPGVSGNGNSQTVIVNEETTYKVSANGPGCITEESSITITPVKKPAGTELTATANEICSGESVTLAATASNADKYELFANGISISYQEENEWQISPLDGENTYKVIAYNQSCAGETDEVKITVHSPIEIGLQTESLTVCKGAEAELAATVIAGEPTRYFWNGEEGPNPHVFTADHDMTVEVFAENDFCKSEPVTASITVQEPVKITLPAIDDICQGESISITAVIDGSHDGITWYESDGNGDFVQIPGENGTTLETTPQRNGDVEYRISVTTAECPETGATTGVYVHEPIGIALSDSNPTVCEGSEATLAVSTITGNPTRYFWNGTEASDTYTFTASNDMTIEVYSENDFCKSEPATASITVQKPVNVTLPELDDICFGDEINIAADINGDYDDIVWTVSTNGNDFSTITGENGDRLSVTPLQTGKAEYGIEVSSRICGTASDFATLNVNEAPEILQIADNAASEGFVSLVIGNGTPPYSVFLNGQSYGTNTNPGGLQPNTHYNVEISDANGCLAYGEFQTPGMPIDIPLFFSPNGDGINDVWKVDNLETYPGAAIEIYDRFGRKLCTLNANDDGWNGTYNGHDMPMDDYWYIISIPEENRRLSGHFTLKR</sequence>
<dbReference type="NCBIfam" id="TIGR04131">
    <property type="entry name" value="Bac_Flav_CTERM"/>
    <property type="match status" value="1"/>
</dbReference>
<comment type="caution">
    <text evidence="2">The sequence shown here is derived from an EMBL/GenBank/DDBJ whole genome shotgun (WGS) entry which is preliminary data.</text>
</comment>
<feature type="signal peptide" evidence="1">
    <location>
        <begin position="1"/>
        <end position="22"/>
    </location>
</feature>
<organism evidence="2 3">
    <name type="scientific">Candidatus Enterocola intestinipullorum</name>
    <dbReference type="NCBI Taxonomy" id="2840783"/>
    <lineage>
        <taxon>Bacteria</taxon>
        <taxon>Pseudomonadati</taxon>
        <taxon>Bacteroidota</taxon>
        <taxon>Bacteroidia</taxon>
        <taxon>Bacteroidales</taxon>
        <taxon>Candidatus Enterocola</taxon>
    </lineage>
</organism>
<keyword evidence="1" id="KW-0732">Signal</keyword>
<dbReference type="Proteomes" id="UP000823637">
    <property type="component" value="Unassembled WGS sequence"/>
</dbReference>
<accession>A0A9D9EHI7</accession>